<accession>A0ABU6LBL1</accession>
<name>A0ABU6LBL1_9GAMM</name>
<reference evidence="1 2" key="1">
    <citation type="submission" date="2024-01" db="EMBL/GenBank/DDBJ databases">
        <title>Active colonisers of the gastrointestinal tract of Atlantic salmon farmed in a warm water region.</title>
        <authorList>
            <person name="Bowman J.P."/>
        </authorList>
    </citation>
    <scope>NUCLEOTIDE SEQUENCE [LARGE SCALE GENOMIC DNA]</scope>
    <source>
        <strain evidence="1 2">S3MW1</strain>
    </source>
</reference>
<evidence type="ECO:0000313" key="1">
    <source>
        <dbReference type="EMBL" id="MEC6833019.1"/>
    </source>
</evidence>
<evidence type="ECO:0000313" key="2">
    <source>
        <dbReference type="Proteomes" id="UP001306119"/>
    </source>
</evidence>
<sequence>MNKQNSDFSTALNAFNLIDSHIREFALSICEFKEKVGDDSFRRPVVCIRSKATRKKVAELINKWESARDVLHELEPVRFPLNSAIFNPAPSIVHGVTCAQLYVNTATNSRIIGSDKILGRLNRMKKSYLNKKESAMYDDTLAAINSDITFFEEHKADDFRLRSTGYTEVIVAVTSETEEYKVKVPDLGIFLDGVNENFSLYQPDQSPQAGVRQKRFSIYDELLPIQTILPLTGDLFSEKEIVKAKANEERRKKLNENS</sequence>
<protein>
    <submittedName>
        <fullName evidence="1">Uncharacterized protein</fullName>
    </submittedName>
</protein>
<organism evidence="1 2">
    <name type="scientific">Photobacterium toruni</name>
    <dbReference type="NCBI Taxonomy" id="1935446"/>
    <lineage>
        <taxon>Bacteria</taxon>
        <taxon>Pseudomonadati</taxon>
        <taxon>Pseudomonadota</taxon>
        <taxon>Gammaproteobacteria</taxon>
        <taxon>Vibrionales</taxon>
        <taxon>Vibrionaceae</taxon>
        <taxon>Photobacterium</taxon>
    </lineage>
</organism>
<dbReference type="Proteomes" id="UP001306119">
    <property type="component" value="Unassembled WGS sequence"/>
</dbReference>
<dbReference type="EMBL" id="JAYXUG010000013">
    <property type="protein sequence ID" value="MEC6833019.1"/>
    <property type="molecule type" value="Genomic_DNA"/>
</dbReference>
<comment type="caution">
    <text evidence="1">The sequence shown here is derived from an EMBL/GenBank/DDBJ whole genome shotgun (WGS) entry which is preliminary data.</text>
</comment>
<proteinExistence type="predicted"/>
<gene>
    <name evidence="1" type="ORF">VXS06_14725</name>
</gene>
<dbReference type="RefSeq" id="WP_327775319.1">
    <property type="nucleotide sequence ID" value="NZ_JAYXUG010000013.1"/>
</dbReference>
<keyword evidence="2" id="KW-1185">Reference proteome</keyword>